<proteinExistence type="predicted"/>
<dbReference type="Gene3D" id="1.25.40.10">
    <property type="entry name" value="Tetratricopeptide repeat domain"/>
    <property type="match status" value="1"/>
</dbReference>
<organism evidence="1 2">
    <name type="scientific">Endosaccharibacter trunci</name>
    <dbReference type="NCBI Taxonomy" id="2812733"/>
    <lineage>
        <taxon>Bacteria</taxon>
        <taxon>Pseudomonadati</taxon>
        <taxon>Pseudomonadota</taxon>
        <taxon>Alphaproteobacteria</taxon>
        <taxon>Acetobacterales</taxon>
        <taxon>Acetobacteraceae</taxon>
        <taxon>Endosaccharibacter</taxon>
    </lineage>
</organism>
<keyword evidence="2" id="KW-1185">Reference proteome</keyword>
<dbReference type="SUPFAM" id="SSF53474">
    <property type="entry name" value="alpha/beta-Hydrolases"/>
    <property type="match status" value="1"/>
</dbReference>
<evidence type="ECO:0000313" key="1">
    <source>
        <dbReference type="EMBL" id="MCQ8279306.1"/>
    </source>
</evidence>
<accession>A0ABT1W8T8</accession>
<name>A0ABT1W8T8_9PROT</name>
<gene>
    <name evidence="1" type="ORF">NFI95_12725</name>
</gene>
<protein>
    <submittedName>
        <fullName evidence="1">Tetratricopeptide repeat protein</fullName>
    </submittedName>
</protein>
<dbReference type="RefSeq" id="WP_422864794.1">
    <property type="nucleotide sequence ID" value="NZ_JAMSKV010000011.1"/>
</dbReference>
<dbReference type="EMBL" id="JAMSKV010000011">
    <property type="protein sequence ID" value="MCQ8279306.1"/>
    <property type="molecule type" value="Genomic_DNA"/>
</dbReference>
<comment type="caution">
    <text evidence="1">The sequence shown here is derived from an EMBL/GenBank/DDBJ whole genome shotgun (WGS) entry which is preliminary data.</text>
</comment>
<sequence length="353" mass="38842">MNAHQIIYEDHLHRIEFFPAQVPSNTVIVSFTERGGGTLDGRGFGGGFLHKKGFDVVAIKSKADRWYHDLPSDALSLTSRFLAACHRDYTVRAGYGSSMGGYAAIKFSRTLGLDKVLAISPQTDISKEWDQRWKKEAQDIGTFAAIVESDIRPETTYSVAYDPFDPDGIHVSILSSIIPPDRLIKVRVPFAGHPVGFLLQSAGVLGDVALSAFRGEVFPDHRMKTRAARASSAPHLAHMSRMARAARKSRWARILIERSLDLDGLNAENVILASQLAEEGGDLPQALRYSALAAALSPMNPYIIATTARHLEKTGHIKQALNFIIRSCELAPDHQPFKVDKIRLQHSLSGSHA</sequence>
<dbReference type="InterPro" id="IPR029058">
    <property type="entry name" value="AB_hydrolase_fold"/>
</dbReference>
<dbReference type="InterPro" id="IPR011990">
    <property type="entry name" value="TPR-like_helical_dom_sf"/>
</dbReference>
<dbReference type="Proteomes" id="UP001524587">
    <property type="component" value="Unassembled WGS sequence"/>
</dbReference>
<dbReference type="SUPFAM" id="SSF48452">
    <property type="entry name" value="TPR-like"/>
    <property type="match status" value="1"/>
</dbReference>
<evidence type="ECO:0000313" key="2">
    <source>
        <dbReference type="Proteomes" id="UP001524587"/>
    </source>
</evidence>
<reference evidence="1 2" key="1">
    <citation type="submission" date="2022-06" db="EMBL/GenBank/DDBJ databases">
        <title>Endosaccharibacter gen. nov., sp. nov., endophytic bacteria isolated from sugarcane.</title>
        <authorList>
            <person name="Pitiwittayakul N."/>
            <person name="Yukphan P."/>
            <person name="Charoenyingcharoen P."/>
            <person name="Tanasupawat S."/>
        </authorList>
    </citation>
    <scope>NUCLEOTIDE SEQUENCE [LARGE SCALE GENOMIC DNA]</scope>
    <source>
        <strain evidence="1 2">KSS8</strain>
    </source>
</reference>